<reference evidence="1 2" key="1">
    <citation type="submission" date="2018-09" db="EMBL/GenBank/DDBJ databases">
        <title>Genomic investigation of the strawberry pathogen Phytophthora fragariae indicates pathogenicity is determined by transcriptional variation in three key races.</title>
        <authorList>
            <person name="Adams T.M."/>
            <person name="Armitage A.D."/>
            <person name="Sobczyk M.K."/>
            <person name="Bates H.J."/>
            <person name="Dunwell J.M."/>
            <person name="Nellist C.F."/>
            <person name="Harrison R.J."/>
        </authorList>
    </citation>
    <scope>NUCLEOTIDE SEQUENCE [LARGE SCALE GENOMIC DNA]</scope>
    <source>
        <strain evidence="1 2">SCRP249</strain>
    </source>
</reference>
<sequence>MAPLTSLLMNASVWTWAPAPEEAFTWVMAWLSTKPVLVYPDYRLPLKLTTRVRSGDFRVGNNPIIPPSHSTLLLGGLFGDKQKTSHPCALKSHPIDADWLNINRLLRKVVHFVFVSPHRKN</sequence>
<dbReference type="EMBL" id="QXFV01000106">
    <property type="protein sequence ID" value="KAE9049834.1"/>
    <property type="molecule type" value="Genomic_DNA"/>
</dbReference>
<dbReference type="AlphaFoldDB" id="A0A6A3NW63"/>
<accession>A0A6A3NW63</accession>
<name>A0A6A3NW63_9STRA</name>
<protein>
    <submittedName>
        <fullName evidence="1">Uncharacterized protein</fullName>
    </submittedName>
</protein>
<dbReference type="Proteomes" id="UP000429607">
    <property type="component" value="Unassembled WGS sequence"/>
</dbReference>
<dbReference type="InterPro" id="IPR043502">
    <property type="entry name" value="DNA/RNA_pol_sf"/>
</dbReference>
<organism evidence="1 2">
    <name type="scientific">Phytophthora rubi</name>
    <dbReference type="NCBI Taxonomy" id="129364"/>
    <lineage>
        <taxon>Eukaryota</taxon>
        <taxon>Sar</taxon>
        <taxon>Stramenopiles</taxon>
        <taxon>Oomycota</taxon>
        <taxon>Peronosporomycetes</taxon>
        <taxon>Peronosporales</taxon>
        <taxon>Peronosporaceae</taxon>
        <taxon>Phytophthora</taxon>
    </lineage>
</organism>
<gene>
    <name evidence="1" type="ORF">PR001_g2940</name>
</gene>
<comment type="caution">
    <text evidence="1">The sequence shown here is derived from an EMBL/GenBank/DDBJ whole genome shotgun (WGS) entry which is preliminary data.</text>
</comment>
<proteinExistence type="predicted"/>
<evidence type="ECO:0000313" key="1">
    <source>
        <dbReference type="EMBL" id="KAE9049834.1"/>
    </source>
</evidence>
<dbReference type="SUPFAM" id="SSF56672">
    <property type="entry name" value="DNA/RNA polymerases"/>
    <property type="match status" value="1"/>
</dbReference>
<evidence type="ECO:0000313" key="2">
    <source>
        <dbReference type="Proteomes" id="UP000429607"/>
    </source>
</evidence>